<accession>A0A835Z911</accession>
<dbReference type="GO" id="GO:0005739">
    <property type="term" value="C:mitochondrion"/>
    <property type="evidence" value="ECO:0007669"/>
    <property type="project" value="TreeGrafter"/>
</dbReference>
<keyword evidence="5" id="KW-0472">Membrane</keyword>
<evidence type="ECO:0000256" key="6">
    <source>
        <dbReference type="RuleBase" id="RU363053"/>
    </source>
</evidence>
<dbReference type="PANTHER" id="PTHR11266:SF17">
    <property type="entry name" value="PROTEIN MPV17"/>
    <property type="match status" value="1"/>
</dbReference>
<comment type="similarity">
    <text evidence="2 6">Belongs to the peroxisomal membrane protein PXMP2/4 family.</text>
</comment>
<dbReference type="Pfam" id="PF04117">
    <property type="entry name" value="Mpv17_PMP22"/>
    <property type="match status" value="1"/>
</dbReference>
<evidence type="ECO:0000313" key="7">
    <source>
        <dbReference type="EMBL" id="KAG5189240.1"/>
    </source>
</evidence>
<evidence type="ECO:0000256" key="3">
    <source>
        <dbReference type="ARBA" id="ARBA00022692"/>
    </source>
</evidence>
<gene>
    <name evidence="7" type="ORF">JKP88DRAFT_271646</name>
</gene>
<evidence type="ECO:0008006" key="9">
    <source>
        <dbReference type="Google" id="ProtNLM"/>
    </source>
</evidence>
<name>A0A835Z911_9STRA</name>
<dbReference type="AlphaFoldDB" id="A0A835Z911"/>
<evidence type="ECO:0000256" key="2">
    <source>
        <dbReference type="ARBA" id="ARBA00006824"/>
    </source>
</evidence>
<dbReference type="InterPro" id="IPR007248">
    <property type="entry name" value="Mpv17_PMP22"/>
</dbReference>
<sequence>MVLRSLKAAYNKNPLPFNTLVGYSVFASGDAMAQQFIEECEVWNYKRSLSMGCLGAIQNGLFMTAWYRILDRFVTPKTDPVSVIKKICCDEAVFAPQLAVSYLATSAYVARPGDWGYVRENVRTKALETWSNDMKLWPIANFFGFSFVPIAVRPAYASAIQLVWQTYLSPTSTPCSASTREM</sequence>
<dbReference type="Proteomes" id="UP000664859">
    <property type="component" value="Unassembled WGS sequence"/>
</dbReference>
<dbReference type="PANTHER" id="PTHR11266">
    <property type="entry name" value="PEROXISOMAL MEMBRANE PROTEIN 2, PXMP2 MPV17"/>
    <property type="match status" value="1"/>
</dbReference>
<protein>
    <recommendedName>
        <fullName evidence="9">Mpv17-like protein</fullName>
    </recommendedName>
</protein>
<proteinExistence type="inferred from homology"/>
<reference evidence="7" key="1">
    <citation type="submission" date="2021-02" db="EMBL/GenBank/DDBJ databases">
        <title>First Annotated Genome of the Yellow-green Alga Tribonema minus.</title>
        <authorList>
            <person name="Mahan K.M."/>
        </authorList>
    </citation>
    <scope>NUCLEOTIDE SEQUENCE</scope>
    <source>
        <strain evidence="7">UTEX B ZZ1240</strain>
    </source>
</reference>
<keyword evidence="3" id="KW-0812">Transmembrane</keyword>
<comment type="caution">
    <text evidence="7">The sequence shown here is derived from an EMBL/GenBank/DDBJ whole genome shotgun (WGS) entry which is preliminary data.</text>
</comment>
<keyword evidence="8" id="KW-1185">Reference proteome</keyword>
<evidence type="ECO:0000313" key="8">
    <source>
        <dbReference type="Proteomes" id="UP000664859"/>
    </source>
</evidence>
<comment type="subcellular location">
    <subcellularLocation>
        <location evidence="1">Membrane</location>
        <topology evidence="1">Multi-pass membrane protein</topology>
    </subcellularLocation>
</comment>
<organism evidence="7 8">
    <name type="scientific">Tribonema minus</name>
    <dbReference type="NCBI Taxonomy" id="303371"/>
    <lineage>
        <taxon>Eukaryota</taxon>
        <taxon>Sar</taxon>
        <taxon>Stramenopiles</taxon>
        <taxon>Ochrophyta</taxon>
        <taxon>PX clade</taxon>
        <taxon>Xanthophyceae</taxon>
        <taxon>Tribonematales</taxon>
        <taxon>Tribonemataceae</taxon>
        <taxon>Tribonema</taxon>
    </lineage>
</organism>
<evidence type="ECO:0000256" key="4">
    <source>
        <dbReference type="ARBA" id="ARBA00022989"/>
    </source>
</evidence>
<keyword evidence="4" id="KW-1133">Transmembrane helix</keyword>
<dbReference type="GO" id="GO:0016020">
    <property type="term" value="C:membrane"/>
    <property type="evidence" value="ECO:0007669"/>
    <property type="project" value="UniProtKB-SubCell"/>
</dbReference>
<evidence type="ECO:0000256" key="1">
    <source>
        <dbReference type="ARBA" id="ARBA00004141"/>
    </source>
</evidence>
<dbReference type="EMBL" id="JAFCMP010000055">
    <property type="protein sequence ID" value="KAG5189240.1"/>
    <property type="molecule type" value="Genomic_DNA"/>
</dbReference>
<dbReference type="OrthoDB" id="430207at2759"/>
<evidence type="ECO:0000256" key="5">
    <source>
        <dbReference type="ARBA" id="ARBA00023136"/>
    </source>
</evidence>